<dbReference type="Proteomes" id="UP000094412">
    <property type="component" value="Unassembled WGS sequence"/>
</dbReference>
<reference evidence="1 2" key="1">
    <citation type="submission" date="2016-08" db="EMBL/GenBank/DDBJ databases">
        <title>Whole genome sequence of Mesorhizobium sp. strain UASWS1009 isolated from industrial sewage.</title>
        <authorList>
            <person name="Crovadore J."/>
            <person name="Calmin G."/>
            <person name="Chablais R."/>
            <person name="Cochard B."/>
            <person name="Lefort F."/>
        </authorList>
    </citation>
    <scope>NUCLEOTIDE SEQUENCE [LARGE SCALE GENOMIC DNA]</scope>
    <source>
        <strain evidence="1 2">UASWS1009</strain>
    </source>
</reference>
<organism evidence="1 2">
    <name type="scientific">Mesorhizobium hungaricum</name>
    <dbReference type="NCBI Taxonomy" id="1566387"/>
    <lineage>
        <taxon>Bacteria</taxon>
        <taxon>Pseudomonadati</taxon>
        <taxon>Pseudomonadota</taxon>
        <taxon>Alphaproteobacteria</taxon>
        <taxon>Hyphomicrobiales</taxon>
        <taxon>Phyllobacteriaceae</taxon>
        <taxon>Mesorhizobium</taxon>
    </lineage>
</organism>
<proteinExistence type="predicted"/>
<accession>A0A1C2DW58</accession>
<dbReference type="AlphaFoldDB" id="A0A1C2DW58"/>
<keyword evidence="2" id="KW-1185">Reference proteome</keyword>
<name>A0A1C2DW58_9HYPH</name>
<sequence>MLKGSGRHVLPNKVEWSRLDVERKLNVTFAMELSAINTAPVVEVGGTSNNHIRAPKGIQTIAEAMEACGEDEACQAKAMLAIGLQLKGDPASLGALKLDETRFANWTAKQGEDCAAGTISVSDEGAGVNIAPPSPAAPYRFHRAGKLSLPADAAIMEQVCRAIVTVDRQSGLASLRIPAGAIPVAVRLSGQAFTNETSVPFREGQKELELRDQKIEPGKKSWQGAGRIANAGSVSHNSGSTTAPVSAAVTWQFVQD</sequence>
<evidence type="ECO:0000313" key="2">
    <source>
        <dbReference type="Proteomes" id="UP000094412"/>
    </source>
</evidence>
<protein>
    <submittedName>
        <fullName evidence="1">Uncharacterized protein</fullName>
    </submittedName>
</protein>
<gene>
    <name evidence="1" type="ORF">QV13_11840</name>
</gene>
<dbReference type="EMBL" id="MDEO01000031">
    <property type="protein sequence ID" value="OCX18903.1"/>
    <property type="molecule type" value="Genomic_DNA"/>
</dbReference>
<evidence type="ECO:0000313" key="1">
    <source>
        <dbReference type="EMBL" id="OCX18903.1"/>
    </source>
</evidence>
<comment type="caution">
    <text evidence="1">The sequence shown here is derived from an EMBL/GenBank/DDBJ whole genome shotgun (WGS) entry which is preliminary data.</text>
</comment>